<name>A0A0F9L2N6_9ZZZZ</name>
<sequence length="93" mass="10548">MADKPPEDYFCPQCNYKMTLDMVAHLKADGMPTVFVVNMALHILSDAGCPTNLLKAVSEWLKTYGDNIGELTEEEQDKLALVKWKKWATQTQQ</sequence>
<dbReference type="AlphaFoldDB" id="A0A0F9L2N6"/>
<protein>
    <submittedName>
        <fullName evidence="1">Uncharacterized protein</fullName>
    </submittedName>
</protein>
<gene>
    <name evidence="1" type="ORF">LCGC14_1330830</name>
</gene>
<comment type="caution">
    <text evidence="1">The sequence shown here is derived from an EMBL/GenBank/DDBJ whole genome shotgun (WGS) entry which is preliminary data.</text>
</comment>
<accession>A0A0F9L2N6</accession>
<dbReference type="EMBL" id="LAZR01008034">
    <property type="protein sequence ID" value="KKM81336.1"/>
    <property type="molecule type" value="Genomic_DNA"/>
</dbReference>
<organism evidence="1">
    <name type="scientific">marine sediment metagenome</name>
    <dbReference type="NCBI Taxonomy" id="412755"/>
    <lineage>
        <taxon>unclassified sequences</taxon>
        <taxon>metagenomes</taxon>
        <taxon>ecological metagenomes</taxon>
    </lineage>
</organism>
<evidence type="ECO:0000313" key="1">
    <source>
        <dbReference type="EMBL" id="KKM81336.1"/>
    </source>
</evidence>
<reference evidence="1" key="1">
    <citation type="journal article" date="2015" name="Nature">
        <title>Complex archaea that bridge the gap between prokaryotes and eukaryotes.</title>
        <authorList>
            <person name="Spang A."/>
            <person name="Saw J.H."/>
            <person name="Jorgensen S.L."/>
            <person name="Zaremba-Niedzwiedzka K."/>
            <person name="Martijn J."/>
            <person name="Lind A.E."/>
            <person name="van Eijk R."/>
            <person name="Schleper C."/>
            <person name="Guy L."/>
            <person name="Ettema T.J."/>
        </authorList>
    </citation>
    <scope>NUCLEOTIDE SEQUENCE</scope>
</reference>
<proteinExistence type="predicted"/>